<dbReference type="EMBL" id="CP025786">
    <property type="protein sequence ID" value="AWG43324.1"/>
    <property type="molecule type" value="Genomic_DNA"/>
</dbReference>
<evidence type="ECO:0000313" key="2">
    <source>
        <dbReference type="EMBL" id="AWG43324.1"/>
    </source>
</evidence>
<dbReference type="PROSITE" id="PS51257">
    <property type="entry name" value="PROKAR_LIPOPROTEIN"/>
    <property type="match status" value="1"/>
</dbReference>
<keyword evidence="3" id="KW-1185">Reference proteome</keyword>
<dbReference type="OrthoDB" id="10005788at2"/>
<reference evidence="2 3" key="1">
    <citation type="submission" date="2018-01" db="EMBL/GenBank/DDBJ databases">
        <title>Genome sequence of Borrelia tachyglossi.</title>
        <authorList>
            <person name="Gofton A.W."/>
        </authorList>
    </citation>
    <scope>NUCLEOTIDE SEQUENCE [LARGE SCALE GENOMIC DNA]</scope>
    <source>
        <strain evidence="2 3">Bc-F10-1268</strain>
        <plasmid evidence="2 3">pl78</plasmid>
    </source>
</reference>
<feature type="transmembrane region" description="Helical" evidence="1">
    <location>
        <begin position="6"/>
        <end position="25"/>
    </location>
</feature>
<name>A0A2S1LYD6_9SPIR</name>
<dbReference type="Proteomes" id="UP000244655">
    <property type="component" value="Plasmid pl78"/>
</dbReference>
<organism evidence="2 3">
    <name type="scientific">Candidatus Borreliella tachyglossi</name>
    <dbReference type="NCBI Taxonomy" id="1964448"/>
    <lineage>
        <taxon>Bacteria</taxon>
        <taxon>Pseudomonadati</taxon>
        <taxon>Spirochaetota</taxon>
        <taxon>Spirochaetia</taxon>
        <taxon>Spirochaetales</taxon>
        <taxon>Borreliaceae</taxon>
        <taxon>Borreliella</taxon>
    </lineage>
</organism>
<protein>
    <recommendedName>
        <fullName evidence="4">Lipoprotein</fullName>
    </recommendedName>
</protein>
<gene>
    <name evidence="2" type="ORF">CR532_04825</name>
</gene>
<keyword evidence="1" id="KW-1133">Transmembrane helix</keyword>
<dbReference type="AlphaFoldDB" id="A0A2S1LYD6"/>
<keyword evidence="1" id="KW-0812">Transmembrane</keyword>
<geneLocation type="plasmid" evidence="2 3">
    <name>pl78</name>
</geneLocation>
<keyword evidence="1" id="KW-0472">Membrane</keyword>
<evidence type="ECO:0008006" key="4">
    <source>
        <dbReference type="Google" id="ProtNLM"/>
    </source>
</evidence>
<proteinExistence type="predicted"/>
<evidence type="ECO:0000256" key="1">
    <source>
        <dbReference type="SAM" id="Phobius"/>
    </source>
</evidence>
<accession>A0A2S1LYD6</accession>
<dbReference type="RefSeq" id="WP_108729718.1">
    <property type="nucleotide sequence ID" value="NZ_CP025786.1"/>
</dbReference>
<sequence>MFQRTFFIFICMLMFSCNLGPLSVLRHTLDILDKYHHKYEKVIKQDHEEEIYDDVEEIFDELGAGNGNYF</sequence>
<evidence type="ECO:0000313" key="3">
    <source>
        <dbReference type="Proteomes" id="UP000244655"/>
    </source>
</evidence>
<keyword evidence="2" id="KW-0614">Plasmid</keyword>